<keyword evidence="9" id="KW-0805">Transcription regulation</keyword>
<dbReference type="InterPro" id="IPR010316">
    <property type="entry name" value="AlkA_N"/>
</dbReference>
<feature type="domain" description="HTH araC/xylS-type" evidence="14">
    <location>
        <begin position="94"/>
        <end position="192"/>
    </location>
</feature>
<dbReference type="InterPro" id="IPR009057">
    <property type="entry name" value="Homeodomain-like_sf"/>
</dbReference>
<dbReference type="GO" id="GO:0005737">
    <property type="term" value="C:cytoplasm"/>
    <property type="evidence" value="ECO:0007669"/>
    <property type="project" value="TreeGrafter"/>
</dbReference>
<dbReference type="InterPro" id="IPR011257">
    <property type="entry name" value="DNA_glycosylase"/>
</dbReference>
<comment type="cofactor">
    <cofactor evidence="2">
        <name>Zn(2+)</name>
        <dbReference type="ChEBI" id="CHEBI:29105"/>
    </cofactor>
</comment>
<protein>
    <recommendedName>
        <fullName evidence="3">DNA-3-methyladenine glycosylase II</fullName>
        <ecNumber evidence="3">3.2.2.21</ecNumber>
    </recommendedName>
</protein>
<dbReference type="InterPro" id="IPR035451">
    <property type="entry name" value="Ada-like_dom_sf"/>
</dbReference>
<dbReference type="SUPFAM" id="SSF57884">
    <property type="entry name" value="Ada DNA repair protein, N-terminal domain (N-Ada 10)"/>
    <property type="match status" value="1"/>
</dbReference>
<evidence type="ECO:0000256" key="1">
    <source>
        <dbReference type="ARBA" id="ARBA00000086"/>
    </source>
</evidence>
<dbReference type="EMBL" id="QFPO01000013">
    <property type="protein sequence ID" value="PZQ12262.1"/>
    <property type="molecule type" value="Genomic_DNA"/>
</dbReference>
<dbReference type="Pfam" id="PF06029">
    <property type="entry name" value="AlkA_N"/>
    <property type="match status" value="1"/>
</dbReference>
<dbReference type="Pfam" id="PF12833">
    <property type="entry name" value="HTH_18"/>
    <property type="match status" value="1"/>
</dbReference>
<keyword evidence="11" id="KW-0010">Activator</keyword>
<dbReference type="InterPro" id="IPR023170">
    <property type="entry name" value="HhH_base_excis_C"/>
</dbReference>
<dbReference type="GO" id="GO:0032993">
    <property type="term" value="C:protein-DNA complex"/>
    <property type="evidence" value="ECO:0007669"/>
    <property type="project" value="TreeGrafter"/>
</dbReference>
<dbReference type="Gene3D" id="1.10.1670.10">
    <property type="entry name" value="Helix-hairpin-Helix base-excision DNA repair enzymes (C-terminal)"/>
    <property type="match status" value="1"/>
</dbReference>
<dbReference type="SMART" id="SM00342">
    <property type="entry name" value="HTH_ARAC"/>
    <property type="match status" value="1"/>
</dbReference>
<keyword evidence="7" id="KW-0227">DNA damage</keyword>
<evidence type="ECO:0000256" key="3">
    <source>
        <dbReference type="ARBA" id="ARBA00012000"/>
    </source>
</evidence>
<dbReference type="CDD" id="cd00056">
    <property type="entry name" value="ENDO3c"/>
    <property type="match status" value="1"/>
</dbReference>
<dbReference type="EC" id="3.2.2.21" evidence="3"/>
<evidence type="ECO:0000256" key="11">
    <source>
        <dbReference type="ARBA" id="ARBA00023159"/>
    </source>
</evidence>
<comment type="caution">
    <text evidence="15">The sequence shown here is derived from an EMBL/GenBank/DDBJ whole genome shotgun (WGS) entry which is preliminary data.</text>
</comment>
<evidence type="ECO:0000256" key="7">
    <source>
        <dbReference type="ARBA" id="ARBA00022763"/>
    </source>
</evidence>
<evidence type="ECO:0000256" key="13">
    <source>
        <dbReference type="ARBA" id="ARBA00023204"/>
    </source>
</evidence>
<evidence type="ECO:0000256" key="10">
    <source>
        <dbReference type="ARBA" id="ARBA00023125"/>
    </source>
</evidence>
<evidence type="ECO:0000256" key="8">
    <source>
        <dbReference type="ARBA" id="ARBA00022833"/>
    </source>
</evidence>
<evidence type="ECO:0000259" key="14">
    <source>
        <dbReference type="PROSITE" id="PS01124"/>
    </source>
</evidence>
<dbReference type="GO" id="GO:0008725">
    <property type="term" value="F:DNA-3-methyladenine glycosylase activity"/>
    <property type="evidence" value="ECO:0007669"/>
    <property type="project" value="TreeGrafter"/>
</dbReference>
<organism evidence="15 16">
    <name type="scientific">Rhodanobacter denitrificans</name>
    <dbReference type="NCBI Taxonomy" id="666685"/>
    <lineage>
        <taxon>Bacteria</taxon>
        <taxon>Pseudomonadati</taxon>
        <taxon>Pseudomonadota</taxon>
        <taxon>Gammaproteobacteria</taxon>
        <taxon>Lysobacterales</taxon>
        <taxon>Rhodanobacteraceae</taxon>
        <taxon>Rhodanobacter</taxon>
    </lineage>
</organism>
<keyword evidence="5" id="KW-0808">Transferase</keyword>
<evidence type="ECO:0000313" key="16">
    <source>
        <dbReference type="Proteomes" id="UP000249046"/>
    </source>
</evidence>
<dbReference type="GO" id="GO:0032131">
    <property type="term" value="F:alkylated DNA binding"/>
    <property type="evidence" value="ECO:0007669"/>
    <property type="project" value="TreeGrafter"/>
</dbReference>
<dbReference type="GO" id="GO:0043565">
    <property type="term" value="F:sequence-specific DNA binding"/>
    <property type="evidence" value="ECO:0007669"/>
    <property type="project" value="InterPro"/>
</dbReference>
<keyword evidence="6" id="KW-0479">Metal-binding</keyword>
<dbReference type="InterPro" id="IPR037046">
    <property type="entry name" value="AlkA_N_sf"/>
</dbReference>
<dbReference type="SUPFAM" id="SSF46689">
    <property type="entry name" value="Homeodomain-like"/>
    <property type="match status" value="2"/>
</dbReference>
<dbReference type="InterPro" id="IPR051912">
    <property type="entry name" value="Alkylbase_DNA_Glycosylase/TA"/>
</dbReference>
<dbReference type="PROSITE" id="PS00041">
    <property type="entry name" value="HTH_ARAC_FAMILY_1"/>
    <property type="match status" value="1"/>
</dbReference>
<evidence type="ECO:0000256" key="9">
    <source>
        <dbReference type="ARBA" id="ARBA00023015"/>
    </source>
</evidence>
<dbReference type="SMART" id="SM01009">
    <property type="entry name" value="AlkA_N"/>
    <property type="match status" value="1"/>
</dbReference>
<comment type="catalytic activity">
    <reaction evidence="1">
        <text>Hydrolysis of alkylated DNA, releasing 3-methyladenine, 3-methylguanine, 7-methylguanine and 7-methyladenine.</text>
        <dbReference type="EC" id="3.2.2.21"/>
    </reaction>
</comment>
<dbReference type="InterPro" id="IPR003265">
    <property type="entry name" value="HhH-GPD_domain"/>
</dbReference>
<dbReference type="Gene3D" id="3.30.310.20">
    <property type="entry name" value="DNA-3-methyladenine glycosylase AlkA, N-terminal domain"/>
    <property type="match status" value="1"/>
</dbReference>
<evidence type="ECO:0000256" key="12">
    <source>
        <dbReference type="ARBA" id="ARBA00023163"/>
    </source>
</evidence>
<dbReference type="PROSITE" id="PS01124">
    <property type="entry name" value="HTH_ARAC_FAMILY_2"/>
    <property type="match status" value="1"/>
</dbReference>
<dbReference type="GO" id="GO:0008168">
    <property type="term" value="F:methyltransferase activity"/>
    <property type="evidence" value="ECO:0007669"/>
    <property type="project" value="UniProtKB-KW"/>
</dbReference>
<dbReference type="GO" id="GO:0032259">
    <property type="term" value="P:methylation"/>
    <property type="evidence" value="ECO:0007669"/>
    <property type="project" value="UniProtKB-KW"/>
</dbReference>
<gene>
    <name evidence="15" type="ORF">DI564_13300</name>
</gene>
<dbReference type="InterPro" id="IPR004026">
    <property type="entry name" value="Ada_DNA_repair_Zn-bd"/>
</dbReference>
<dbReference type="GO" id="GO:0003700">
    <property type="term" value="F:DNA-binding transcription factor activity"/>
    <property type="evidence" value="ECO:0007669"/>
    <property type="project" value="InterPro"/>
</dbReference>
<evidence type="ECO:0000256" key="6">
    <source>
        <dbReference type="ARBA" id="ARBA00022723"/>
    </source>
</evidence>
<dbReference type="AlphaFoldDB" id="A0A2W5K4K8"/>
<evidence type="ECO:0000256" key="4">
    <source>
        <dbReference type="ARBA" id="ARBA00022603"/>
    </source>
</evidence>
<name>A0A2W5K4K8_9GAMM</name>
<dbReference type="Proteomes" id="UP000249046">
    <property type="component" value="Unassembled WGS sequence"/>
</dbReference>
<dbReference type="GO" id="GO:0006285">
    <property type="term" value="P:base-excision repair, AP site formation"/>
    <property type="evidence" value="ECO:0007669"/>
    <property type="project" value="TreeGrafter"/>
</dbReference>
<dbReference type="GO" id="GO:0043916">
    <property type="term" value="F:DNA-7-methylguanine glycosylase activity"/>
    <property type="evidence" value="ECO:0007669"/>
    <property type="project" value="TreeGrafter"/>
</dbReference>
<dbReference type="Gene3D" id="1.10.10.60">
    <property type="entry name" value="Homeodomain-like"/>
    <property type="match status" value="1"/>
</dbReference>
<proteinExistence type="predicted"/>
<dbReference type="InterPro" id="IPR018060">
    <property type="entry name" value="HTH_AraC"/>
</dbReference>
<reference evidence="15 16" key="1">
    <citation type="submission" date="2017-08" db="EMBL/GenBank/DDBJ databases">
        <title>Infants hospitalized years apart are colonized by the same room-sourced microbial strains.</title>
        <authorList>
            <person name="Brooks B."/>
            <person name="Olm M.R."/>
            <person name="Firek B.A."/>
            <person name="Baker R."/>
            <person name="Thomas B.C."/>
            <person name="Morowitz M.J."/>
            <person name="Banfield J.F."/>
        </authorList>
    </citation>
    <scope>NUCLEOTIDE SEQUENCE [LARGE SCALE GENOMIC DNA]</scope>
    <source>
        <strain evidence="15">S2_005_003_R2_42</strain>
    </source>
</reference>
<dbReference type="Gene3D" id="1.10.340.30">
    <property type="entry name" value="Hypothetical protein, domain 2"/>
    <property type="match status" value="1"/>
</dbReference>
<dbReference type="Gene3D" id="3.40.10.10">
    <property type="entry name" value="DNA Methylphosphotriester Repair Domain"/>
    <property type="match status" value="1"/>
</dbReference>
<sequence>MSWTVPAPMPSAAACERARLTRDRRFDGLFFTAVTSTGIYCRPVCPAPAPRRENVRYYPSAAAAAAAGFRPCLRCRPEAAPGSPLHRARSELVAGALRLIEQGALDAGSLPQLARRVGVGERHLRRVFAEEIGASPLEVAATRRLLFAKQLVGETALPMTEVAQAAGYASLRRFNAAFSAAYGKAPREIRRSREALANGGCGEWTLRLPYRAPYDFAQLTAFYARRAIPGVEAVDETAYRRSFVADGVPGWFAVEPLPGEHALALRVHHPRGGVLGSIAARVRRMFDVDADPRAIAAVFRRSDLLAPLIRRWPGQRLPGAWDGFELAVRAVLGQQVSVAAARTLAARVATRYGTPYADGAAAGVGALFPTPERLADAPLEALGITRARAQTIRTLAAAVHEGRIAFRAEQPLAAFERDWVALPGIGVWTAHYVAMRALAQPDAFPAADLILRRAAGQGRTLTTRELETLSEAWRPWRAYAVMLLWRAS</sequence>
<dbReference type="GO" id="GO:0006307">
    <property type="term" value="P:DNA alkylation repair"/>
    <property type="evidence" value="ECO:0007669"/>
    <property type="project" value="TreeGrafter"/>
</dbReference>
<accession>A0A2W5K4K8</accession>
<keyword evidence="13" id="KW-0234">DNA repair</keyword>
<keyword evidence="4 15" id="KW-0489">Methyltransferase</keyword>
<keyword evidence="10" id="KW-0238">DNA-binding</keyword>
<evidence type="ECO:0000313" key="15">
    <source>
        <dbReference type="EMBL" id="PZQ12262.1"/>
    </source>
</evidence>
<dbReference type="GO" id="GO:0008270">
    <property type="term" value="F:zinc ion binding"/>
    <property type="evidence" value="ECO:0007669"/>
    <property type="project" value="InterPro"/>
</dbReference>
<dbReference type="SUPFAM" id="SSF55945">
    <property type="entry name" value="TATA-box binding protein-like"/>
    <property type="match status" value="1"/>
</dbReference>
<dbReference type="Pfam" id="PF02805">
    <property type="entry name" value="Ada_Zn_binding"/>
    <property type="match status" value="1"/>
</dbReference>
<keyword evidence="12" id="KW-0804">Transcription</keyword>
<dbReference type="SMART" id="SM00478">
    <property type="entry name" value="ENDO3c"/>
    <property type="match status" value="1"/>
</dbReference>
<dbReference type="PANTHER" id="PTHR43003">
    <property type="entry name" value="DNA-3-METHYLADENINE GLYCOSYLASE"/>
    <property type="match status" value="1"/>
</dbReference>
<keyword evidence="8" id="KW-0862">Zinc</keyword>
<evidence type="ECO:0000256" key="2">
    <source>
        <dbReference type="ARBA" id="ARBA00001947"/>
    </source>
</evidence>
<dbReference type="SUPFAM" id="SSF48150">
    <property type="entry name" value="DNA-glycosylase"/>
    <property type="match status" value="1"/>
</dbReference>
<dbReference type="InterPro" id="IPR018062">
    <property type="entry name" value="HTH_AraC-typ_CS"/>
</dbReference>
<dbReference type="Pfam" id="PF00730">
    <property type="entry name" value="HhH-GPD"/>
    <property type="match status" value="1"/>
</dbReference>
<evidence type="ECO:0000256" key="5">
    <source>
        <dbReference type="ARBA" id="ARBA00022679"/>
    </source>
</evidence>
<dbReference type="PANTHER" id="PTHR43003:SF13">
    <property type="entry name" value="DNA-3-METHYLADENINE GLYCOSYLASE 2"/>
    <property type="match status" value="1"/>
</dbReference>